<dbReference type="PROSITE" id="PS51740">
    <property type="entry name" value="SPOVT_ABRB"/>
    <property type="match status" value="1"/>
</dbReference>
<evidence type="ECO:0000259" key="2">
    <source>
        <dbReference type="PROSITE" id="PS51740"/>
    </source>
</evidence>
<protein>
    <recommendedName>
        <fullName evidence="2">SpoVT-AbrB domain-containing protein</fullName>
    </recommendedName>
</protein>
<dbReference type="Gene3D" id="3.40.1550.20">
    <property type="entry name" value="Transcriptional regulator MraZ domain"/>
    <property type="match status" value="1"/>
</dbReference>
<gene>
    <name evidence="3" type="ORF">JIN81_18270</name>
</gene>
<feature type="domain" description="SpoVT-AbrB" evidence="2">
    <location>
        <begin position="86"/>
        <end position="131"/>
    </location>
</feature>
<dbReference type="InterPro" id="IPR038619">
    <property type="entry name" value="MraZ_sf"/>
</dbReference>
<dbReference type="InterPro" id="IPR007159">
    <property type="entry name" value="SpoVT-AbrB_dom"/>
</dbReference>
<accession>A0A934RGD9</accession>
<dbReference type="CDD" id="cd16320">
    <property type="entry name" value="MraZ_N"/>
    <property type="match status" value="1"/>
</dbReference>
<evidence type="ECO:0000313" key="4">
    <source>
        <dbReference type="Proteomes" id="UP000658278"/>
    </source>
</evidence>
<sequence>MSAPTKVYESHYDYKMDPKNRVSVPVAFRPDEEGESIRLQVSKEHQEKVIKVFSDAAFQDKFRQIQEAEIPPANKQRLAGALRMSSKEATISGQGKLTVPKEWAEKIGLKAEGPVILAGRDSYYIICSEDSFSRIVEADLGMDDGGLGVL</sequence>
<keyword evidence="4" id="KW-1185">Reference proteome</keyword>
<name>A0A934RGD9_9BACT</name>
<reference evidence="3" key="1">
    <citation type="submission" date="2021-01" db="EMBL/GenBank/DDBJ databases">
        <title>Modified the classification status of verrucomicrobia.</title>
        <authorList>
            <person name="Feng X."/>
        </authorList>
    </citation>
    <scope>NUCLEOTIDE SEQUENCE</scope>
    <source>
        <strain evidence="3">KCTC 22201</strain>
    </source>
</reference>
<evidence type="ECO:0000313" key="3">
    <source>
        <dbReference type="EMBL" id="MBK1828987.1"/>
    </source>
</evidence>
<proteinExistence type="predicted"/>
<keyword evidence="1" id="KW-0238">DNA-binding</keyword>
<comment type="caution">
    <text evidence="3">The sequence shown here is derived from an EMBL/GenBank/DDBJ whole genome shotgun (WGS) entry which is preliminary data.</text>
</comment>
<dbReference type="SUPFAM" id="SSF89447">
    <property type="entry name" value="AbrB/MazE/MraZ-like"/>
    <property type="match status" value="1"/>
</dbReference>
<dbReference type="InterPro" id="IPR035642">
    <property type="entry name" value="MraZ_N"/>
</dbReference>
<dbReference type="AlphaFoldDB" id="A0A934RGD9"/>
<dbReference type="RefSeq" id="WP_200283387.1">
    <property type="nucleotide sequence ID" value="NZ_JAENII010000024.1"/>
</dbReference>
<dbReference type="InterPro" id="IPR037914">
    <property type="entry name" value="SpoVT-AbrB_sf"/>
</dbReference>
<evidence type="ECO:0000256" key="1">
    <source>
        <dbReference type="PROSITE-ProRule" id="PRU01076"/>
    </source>
</evidence>
<dbReference type="EMBL" id="JAENII010000024">
    <property type="protein sequence ID" value="MBK1828987.1"/>
    <property type="molecule type" value="Genomic_DNA"/>
</dbReference>
<dbReference type="GO" id="GO:0003677">
    <property type="term" value="F:DNA binding"/>
    <property type="evidence" value="ECO:0007669"/>
    <property type="project" value="UniProtKB-UniRule"/>
</dbReference>
<organism evidence="3 4">
    <name type="scientific">Haloferula rosea</name>
    <dbReference type="NCBI Taxonomy" id="490093"/>
    <lineage>
        <taxon>Bacteria</taxon>
        <taxon>Pseudomonadati</taxon>
        <taxon>Verrucomicrobiota</taxon>
        <taxon>Verrucomicrobiia</taxon>
        <taxon>Verrucomicrobiales</taxon>
        <taxon>Verrucomicrobiaceae</taxon>
        <taxon>Haloferula</taxon>
    </lineage>
</organism>
<dbReference type="Proteomes" id="UP000658278">
    <property type="component" value="Unassembled WGS sequence"/>
</dbReference>